<sequence>PGGKTTLRTWFPPTVLPSSFTFDLSPVQKKLLTHRRCKEQRKMLNQLLINRALKNYHAFMEENNDRGPAPSIPELPSTVRSYFFYANYLFMKKCVQSNPVVPIQQQWLTSMLTLVPQSLLEGKDRELLTEKLLREIISDYEKSMRRYMVRSVLIKPDIKGLEDEEEAPLPLLPLGLDFSRPWHNNFIQAKKKISSNLHILHPTMKNLLDFGYASFSTLLLVDLSNFRLKGPINCESLRTDVSLSCSKAEEKVLNTWYQRVISLFTQKAALKGVKSDQLDSFYNCVAVLMSNQLKELLTRTVEAFVKLFDPEDRNCLPLFKMALILDEKKMEFYPSFQDLEEAILFVVNRIGQTLQNVQSVHSWLMGDTATLDTELPNHVIAWATSTLKKSIRDNLEGPKEYLENYIEKYGWLVDGTAQARIQRFLAEEHSFSEYT</sequence>
<reference evidence="1" key="1">
    <citation type="submission" date="2020-02" db="EMBL/GenBank/DDBJ databases">
        <title>Bird 10,000 Genomes (B10K) Project - Family phase.</title>
        <authorList>
            <person name="Zhang G."/>
        </authorList>
    </citation>
    <scope>NUCLEOTIDE SEQUENCE</scope>
    <source>
        <strain evidence="1">B10K-DU-030-59</strain>
    </source>
</reference>
<dbReference type="InterPro" id="IPR026983">
    <property type="entry name" value="DHC"/>
</dbReference>
<evidence type="ECO:0000313" key="1">
    <source>
        <dbReference type="EMBL" id="NXX77388.1"/>
    </source>
</evidence>
<dbReference type="OrthoDB" id="5593012at2759"/>
<dbReference type="EMBL" id="WBNH01003639">
    <property type="protein sequence ID" value="NXX77388.1"/>
    <property type="molecule type" value="Genomic_DNA"/>
</dbReference>
<dbReference type="GO" id="GO:0030286">
    <property type="term" value="C:dynein complex"/>
    <property type="evidence" value="ECO:0007669"/>
    <property type="project" value="InterPro"/>
</dbReference>
<comment type="caution">
    <text evidence="1">The sequence shown here is derived from an EMBL/GenBank/DDBJ whole genome shotgun (WGS) entry which is preliminary data.</text>
</comment>
<protein>
    <submittedName>
        <fullName evidence="1">DYH12 protein</fullName>
    </submittedName>
</protein>
<feature type="non-terminal residue" evidence="1">
    <location>
        <position position="435"/>
    </location>
</feature>
<dbReference type="AlphaFoldDB" id="A0A852KJE3"/>
<name>A0A852KJE3_UROIN</name>
<accession>A0A852KJE3</accession>
<keyword evidence="2" id="KW-1185">Reference proteome</keyword>
<dbReference type="GO" id="GO:0007018">
    <property type="term" value="P:microtubule-based movement"/>
    <property type="evidence" value="ECO:0007669"/>
    <property type="project" value="InterPro"/>
</dbReference>
<dbReference type="PANTHER" id="PTHR22878:SF70">
    <property type="entry name" value="DYNEIN HEAVY CHAIN 2, AXONEMAL"/>
    <property type="match status" value="1"/>
</dbReference>
<dbReference type="PANTHER" id="PTHR22878">
    <property type="entry name" value="DYNEIN HEAVY CHAIN 6, AXONEMAL-LIKE-RELATED"/>
    <property type="match status" value="1"/>
</dbReference>
<dbReference type="Proteomes" id="UP000654395">
    <property type="component" value="Unassembled WGS sequence"/>
</dbReference>
<dbReference type="GO" id="GO:0051959">
    <property type="term" value="F:dynein light intermediate chain binding"/>
    <property type="evidence" value="ECO:0007669"/>
    <property type="project" value="InterPro"/>
</dbReference>
<feature type="non-terminal residue" evidence="1">
    <location>
        <position position="1"/>
    </location>
</feature>
<proteinExistence type="predicted"/>
<organism evidence="1 2">
    <name type="scientific">Urocolius indicus</name>
    <name type="common">Red-faced mousebird</name>
    <name type="synonym">Colius indicus</name>
    <dbReference type="NCBI Taxonomy" id="458196"/>
    <lineage>
        <taxon>Eukaryota</taxon>
        <taxon>Metazoa</taxon>
        <taxon>Chordata</taxon>
        <taxon>Craniata</taxon>
        <taxon>Vertebrata</taxon>
        <taxon>Euteleostomi</taxon>
        <taxon>Archelosauria</taxon>
        <taxon>Archosauria</taxon>
        <taxon>Dinosauria</taxon>
        <taxon>Saurischia</taxon>
        <taxon>Theropoda</taxon>
        <taxon>Coelurosauria</taxon>
        <taxon>Aves</taxon>
        <taxon>Neognathae</taxon>
        <taxon>Neoaves</taxon>
        <taxon>Telluraves</taxon>
        <taxon>Coraciimorphae</taxon>
        <taxon>Coliiformes</taxon>
        <taxon>Coliidae</taxon>
        <taxon>Urocolius</taxon>
    </lineage>
</organism>
<gene>
    <name evidence="1" type="primary">Dnah12</name>
    <name evidence="1" type="ORF">UROIND_R01976</name>
</gene>
<evidence type="ECO:0000313" key="2">
    <source>
        <dbReference type="Proteomes" id="UP000654395"/>
    </source>
</evidence>
<dbReference type="GO" id="GO:0045505">
    <property type="term" value="F:dynein intermediate chain binding"/>
    <property type="evidence" value="ECO:0007669"/>
    <property type="project" value="InterPro"/>
</dbReference>